<sequence>MGSRSDRPISLDDVFRLVRLCGLDLDLMLVPRDDSDWAQASRLADLTGQERLDRHARLVRQLRGLRQARRA</sequence>
<evidence type="ECO:0000313" key="1">
    <source>
        <dbReference type="EMBL" id="PQM46662.1"/>
    </source>
</evidence>
<proteinExistence type="predicted"/>
<evidence type="ECO:0000313" key="2">
    <source>
        <dbReference type="Proteomes" id="UP000238296"/>
    </source>
</evidence>
<dbReference type="Proteomes" id="UP000238296">
    <property type="component" value="Unassembled WGS sequence"/>
</dbReference>
<name>A0A2S8BJ02_9MYCO</name>
<accession>A0A2S8BJ02</accession>
<organism evidence="1 2">
    <name type="scientific">Mycobacterium talmoniae</name>
    <dbReference type="NCBI Taxonomy" id="1858794"/>
    <lineage>
        <taxon>Bacteria</taxon>
        <taxon>Bacillati</taxon>
        <taxon>Actinomycetota</taxon>
        <taxon>Actinomycetes</taxon>
        <taxon>Mycobacteriales</taxon>
        <taxon>Mycobacteriaceae</taxon>
        <taxon>Mycobacterium</taxon>
    </lineage>
</organism>
<dbReference type="AlphaFoldDB" id="A0A2S8BJ02"/>
<comment type="caution">
    <text evidence="1">The sequence shown here is derived from an EMBL/GenBank/DDBJ whole genome shotgun (WGS) entry which is preliminary data.</text>
</comment>
<protein>
    <submittedName>
        <fullName evidence="1">Uncharacterized protein</fullName>
    </submittedName>
</protein>
<gene>
    <name evidence="1" type="ORF">C1Y40_03169</name>
</gene>
<reference evidence="1 2" key="1">
    <citation type="journal article" date="2017" name="Int. J. Syst. Evol. Microbiol.">
        <title>Mycobacterium talmoniae sp. nov., a slowly growing mycobacterium isolated from human respiratory samples.</title>
        <authorList>
            <person name="Davidson R.M."/>
            <person name="DeGroote M.A."/>
            <person name="Marola J.L."/>
            <person name="Buss S."/>
            <person name="Jones V."/>
            <person name="McNeil M.R."/>
            <person name="Freifeld A.G."/>
            <person name="Elaine Epperson L."/>
            <person name="Hasan N.A."/>
            <person name="Jackson M."/>
            <person name="Iwen P.C."/>
            <person name="Salfinger M."/>
            <person name="Strong M."/>
        </authorList>
    </citation>
    <scope>NUCLEOTIDE SEQUENCE [LARGE SCALE GENOMIC DNA]</scope>
    <source>
        <strain evidence="1 2">ATCC BAA-2683</strain>
    </source>
</reference>
<dbReference type="EMBL" id="PPEA01000451">
    <property type="protein sequence ID" value="PQM46662.1"/>
    <property type="molecule type" value="Genomic_DNA"/>
</dbReference>